<gene>
    <name evidence="1" type="ORF">PDIGIT_LOCUS13309</name>
</gene>
<dbReference type="EMBL" id="CAOQHR010000010">
    <property type="protein sequence ID" value="CAI6340138.1"/>
    <property type="molecule type" value="Genomic_DNA"/>
</dbReference>
<accession>A0A9W4UTN4</accession>
<evidence type="ECO:0000313" key="1">
    <source>
        <dbReference type="EMBL" id="CAI6340138.1"/>
    </source>
</evidence>
<evidence type="ECO:0000313" key="2">
    <source>
        <dbReference type="Proteomes" id="UP001152607"/>
    </source>
</evidence>
<name>A0A9W4UTN4_9PLEO</name>
<protein>
    <submittedName>
        <fullName evidence="1">Uncharacterized protein</fullName>
    </submittedName>
</protein>
<proteinExistence type="predicted"/>
<sequence length="60" mass="6759">MANSATLPQLSSTHTRRSLIPTILKMESLGERRGICKSVAWCESACKLGIMFVTRVFRKF</sequence>
<comment type="caution">
    <text evidence="1">The sequence shown here is derived from an EMBL/GenBank/DDBJ whole genome shotgun (WGS) entry which is preliminary data.</text>
</comment>
<reference evidence="1" key="1">
    <citation type="submission" date="2023-01" db="EMBL/GenBank/DDBJ databases">
        <authorList>
            <person name="Van Ghelder C."/>
            <person name="Rancurel C."/>
        </authorList>
    </citation>
    <scope>NUCLEOTIDE SEQUENCE</scope>
    <source>
        <strain evidence="1">CNCM I-4278</strain>
    </source>
</reference>
<dbReference type="Proteomes" id="UP001152607">
    <property type="component" value="Unassembled WGS sequence"/>
</dbReference>
<dbReference type="AlphaFoldDB" id="A0A9W4UTN4"/>
<organism evidence="1 2">
    <name type="scientific">Periconia digitata</name>
    <dbReference type="NCBI Taxonomy" id="1303443"/>
    <lineage>
        <taxon>Eukaryota</taxon>
        <taxon>Fungi</taxon>
        <taxon>Dikarya</taxon>
        <taxon>Ascomycota</taxon>
        <taxon>Pezizomycotina</taxon>
        <taxon>Dothideomycetes</taxon>
        <taxon>Pleosporomycetidae</taxon>
        <taxon>Pleosporales</taxon>
        <taxon>Massarineae</taxon>
        <taxon>Periconiaceae</taxon>
        <taxon>Periconia</taxon>
    </lineage>
</organism>
<keyword evidence="2" id="KW-1185">Reference proteome</keyword>